<organism evidence="2">
    <name type="scientific">Salmonella newport</name>
    <dbReference type="NCBI Taxonomy" id="108619"/>
    <lineage>
        <taxon>Bacteria</taxon>
        <taxon>Pseudomonadati</taxon>
        <taxon>Pseudomonadota</taxon>
        <taxon>Gammaproteobacteria</taxon>
        <taxon>Enterobacterales</taxon>
        <taxon>Enterobacteriaceae</taxon>
        <taxon>Salmonella</taxon>
    </lineage>
</organism>
<evidence type="ECO:0000313" key="1">
    <source>
        <dbReference type="EMBL" id="EBX1172667.1"/>
    </source>
</evidence>
<name>A0A3V2Y5J7_SALNE</name>
<protein>
    <submittedName>
        <fullName evidence="2">Uncharacterized protein</fullName>
    </submittedName>
</protein>
<comment type="caution">
    <text evidence="2">The sequence shown here is derived from an EMBL/GenBank/DDBJ whole genome shotgun (WGS) entry which is preliminary data.</text>
</comment>
<accession>A0A3V2Y5J7</accession>
<dbReference type="AlphaFoldDB" id="A0A3V2Y5J7"/>
<dbReference type="EMBL" id="AALGZK010000003">
    <property type="protein sequence ID" value="ECZ5437555.1"/>
    <property type="molecule type" value="Genomic_DNA"/>
</dbReference>
<dbReference type="EMBL" id="AAHKGI010000007">
    <property type="protein sequence ID" value="EBX1172667.1"/>
    <property type="molecule type" value="Genomic_DNA"/>
</dbReference>
<evidence type="ECO:0000313" key="2">
    <source>
        <dbReference type="EMBL" id="ECZ5437555.1"/>
    </source>
</evidence>
<reference evidence="1" key="1">
    <citation type="submission" date="2018-06" db="EMBL/GenBank/DDBJ databases">
        <authorList>
            <person name="Ashton P.M."/>
            <person name="Dallman T."/>
            <person name="Nair S."/>
            <person name="De Pinna E."/>
            <person name="Peters T."/>
            <person name="Grant K."/>
        </authorList>
    </citation>
    <scope>NUCLEOTIDE SEQUENCE</scope>
    <source>
        <strain evidence="1">250711</strain>
    </source>
</reference>
<sequence>MTITAVKKIEQSNPFWSHYLKTYIHGGYMVTFKCESPFDEWDTYESIADYFDVVGDFDCVVNREGRFIYMIGTCVFPLGEPVLGEHKIPNWHN</sequence>
<gene>
    <name evidence="2" type="ORF">AHQ57_10335</name>
    <name evidence="1" type="ORF">DQ066_15170</name>
</gene>
<reference evidence="2" key="2">
    <citation type="submission" date="2018-07" db="EMBL/GenBank/DDBJ databases">
        <authorList>
            <consortium name="GenomeTrakr network: Whole genome sequencing for foodborne pathogen traceback"/>
        </authorList>
    </citation>
    <scope>NUCLEOTIDE SEQUENCE</scope>
    <source>
        <strain evidence="2">FDA00000095</strain>
    </source>
</reference>
<proteinExistence type="predicted"/>